<name>K2JMZ9_9GAMM</name>
<dbReference type="InterPro" id="IPR000160">
    <property type="entry name" value="GGDEF_dom"/>
</dbReference>
<dbReference type="AlphaFoldDB" id="K2JMZ9"/>
<accession>K2JMZ9</accession>
<protein>
    <recommendedName>
        <fullName evidence="2">cyclic-guanylate-specific phosphodiesterase</fullName>
        <ecNumber evidence="2">3.1.4.52</ecNumber>
    </recommendedName>
</protein>
<keyword evidence="3" id="KW-0973">c-di-GMP</keyword>
<evidence type="ECO:0000256" key="5">
    <source>
        <dbReference type="SAM" id="Phobius"/>
    </source>
</evidence>
<dbReference type="GO" id="GO:0071111">
    <property type="term" value="F:cyclic-guanylate-specific phosphodiesterase activity"/>
    <property type="evidence" value="ECO:0007669"/>
    <property type="project" value="UniProtKB-EC"/>
</dbReference>
<gene>
    <name evidence="8" type="ORF">A10D4_04745</name>
</gene>
<dbReference type="InterPro" id="IPR029787">
    <property type="entry name" value="Nucleotide_cyclase"/>
</dbReference>
<evidence type="ECO:0000313" key="8">
    <source>
        <dbReference type="EMBL" id="EKE84891.1"/>
    </source>
</evidence>
<evidence type="ECO:0000256" key="4">
    <source>
        <dbReference type="ARBA" id="ARBA00051114"/>
    </source>
</evidence>
<organism evidence="8 9">
    <name type="scientific">Idiomarina xiamenensis 10-D-4</name>
    <dbReference type="NCBI Taxonomy" id="740709"/>
    <lineage>
        <taxon>Bacteria</taxon>
        <taxon>Pseudomonadati</taxon>
        <taxon>Pseudomonadota</taxon>
        <taxon>Gammaproteobacteria</taxon>
        <taxon>Alteromonadales</taxon>
        <taxon>Idiomarinaceae</taxon>
        <taxon>Idiomarina</taxon>
    </lineage>
</organism>
<comment type="caution">
    <text evidence="8">The sequence shown here is derived from an EMBL/GenBank/DDBJ whole genome shotgun (WGS) entry which is preliminary data.</text>
</comment>
<reference evidence="8 9" key="1">
    <citation type="journal article" date="2012" name="J. Bacteriol.">
        <title>Genome Sequence of Idiomarina xiamenensis Type Strain 10-D-4.</title>
        <authorList>
            <person name="Lai Q."/>
            <person name="Wang L."/>
            <person name="Wang W."/>
            <person name="Shao Z."/>
        </authorList>
    </citation>
    <scope>NUCLEOTIDE SEQUENCE [LARGE SCALE GENOMIC DNA]</scope>
    <source>
        <strain evidence="8 9">10-D-4</strain>
    </source>
</reference>
<dbReference type="CDD" id="cd01949">
    <property type="entry name" value="GGDEF"/>
    <property type="match status" value="1"/>
</dbReference>
<comment type="cofactor">
    <cofactor evidence="1">
        <name>Mg(2+)</name>
        <dbReference type="ChEBI" id="CHEBI:18420"/>
    </cofactor>
</comment>
<dbReference type="PATRIC" id="fig|740709.3.peg.962"/>
<dbReference type="InterPro" id="IPR001633">
    <property type="entry name" value="EAL_dom"/>
</dbReference>
<evidence type="ECO:0000259" key="6">
    <source>
        <dbReference type="PROSITE" id="PS50883"/>
    </source>
</evidence>
<keyword evidence="9" id="KW-1185">Reference proteome</keyword>
<dbReference type="GO" id="GO:0071732">
    <property type="term" value="P:cellular response to nitric oxide"/>
    <property type="evidence" value="ECO:0007669"/>
    <property type="project" value="UniProtKB-ARBA"/>
</dbReference>
<dbReference type="Gene3D" id="3.20.20.450">
    <property type="entry name" value="EAL domain"/>
    <property type="match status" value="1"/>
</dbReference>
<keyword evidence="5" id="KW-0472">Membrane</keyword>
<evidence type="ECO:0000256" key="2">
    <source>
        <dbReference type="ARBA" id="ARBA00012282"/>
    </source>
</evidence>
<dbReference type="OrthoDB" id="1316910at2"/>
<evidence type="ECO:0000313" key="9">
    <source>
        <dbReference type="Proteomes" id="UP000014115"/>
    </source>
</evidence>
<keyword evidence="5" id="KW-0812">Transmembrane</keyword>
<dbReference type="PANTHER" id="PTHR44757:SF2">
    <property type="entry name" value="BIOFILM ARCHITECTURE MAINTENANCE PROTEIN MBAA"/>
    <property type="match status" value="1"/>
</dbReference>
<dbReference type="Gene3D" id="3.30.70.270">
    <property type="match status" value="1"/>
</dbReference>
<dbReference type="InterPro" id="IPR052155">
    <property type="entry name" value="Biofilm_reg_signaling"/>
</dbReference>
<feature type="transmembrane region" description="Helical" evidence="5">
    <location>
        <begin position="6"/>
        <end position="28"/>
    </location>
</feature>
<dbReference type="PANTHER" id="PTHR44757">
    <property type="entry name" value="DIGUANYLATE CYCLASE DGCP"/>
    <property type="match status" value="1"/>
</dbReference>
<dbReference type="SMART" id="SM00267">
    <property type="entry name" value="GGDEF"/>
    <property type="match status" value="1"/>
</dbReference>
<evidence type="ECO:0000259" key="7">
    <source>
        <dbReference type="PROSITE" id="PS50887"/>
    </source>
</evidence>
<dbReference type="SUPFAM" id="SSF141868">
    <property type="entry name" value="EAL domain-like"/>
    <property type="match status" value="1"/>
</dbReference>
<dbReference type="SUPFAM" id="SSF55073">
    <property type="entry name" value="Nucleotide cyclase"/>
    <property type="match status" value="1"/>
</dbReference>
<evidence type="ECO:0000256" key="3">
    <source>
        <dbReference type="ARBA" id="ARBA00022636"/>
    </source>
</evidence>
<evidence type="ECO:0000256" key="1">
    <source>
        <dbReference type="ARBA" id="ARBA00001946"/>
    </source>
</evidence>
<dbReference type="Pfam" id="PF00990">
    <property type="entry name" value="GGDEF"/>
    <property type="match status" value="1"/>
</dbReference>
<dbReference type="PROSITE" id="PS50883">
    <property type="entry name" value="EAL"/>
    <property type="match status" value="1"/>
</dbReference>
<sequence>MKYFNHSKQAVIAMVAGVILTLALFFYLQHEETKQVKQYLGAEAQSIKRKIRQDLISHLFMVEWIGRDWANSERDMQQRWRDEALAISLYFKSVRTLAWLDSDLTILQVHPEQGNYQLLGQQFADSPLLNRLPLSLNNQHAMIGDAGNLGSQNTDLAMLMRIPQGDKHYFLAVVISLQDLFNHIVRTNISEGYQLRITQQQRLIYQFQGDTDLLDSHGVNVDVQALTNNWQLTLWPTQRKLSSMTGHTPIVMLVVGFFTTLLIAFVLSVLTGSRKRAQELADTNLDLYAEIEERERVEKQMAYLAEHDWLTHLANRNALLRFLEEHIELSQQQSTRLAVLFIDLDRFKEVNDALGHTVGDELLKRVARRLQKIIPKQAYLARTGGDEFVIAVPDIIHQEDVIDITNQLLVALDTHFYVDDYELFISASIGIAFAEDADYSAENLIRNADTSLYQAKENGRNTYHLYNKSLHRDLTDKLELMKRLRHAVDEEKLEVYYQPKVELTSRRIVGLEALVRWIEDDGQVIGPDRFIPIAEDTGLIIPISNFVMRRACEQLKLWHDLGYDELSMAINISGKQLHSPDLMERVLESIHHAQIPAKKLELELTEQVFIENIQSHTNFMHSIREHGIALAIDDFGVGYSSLAYLKNFPVSSLKIDRSFVQDLPHDNDDATITQTIINLAKNLDLDVVAEGVETEAQVDFLLARDCVIGQGYLFSKPIPAQQMTRLLQQYQGLIPIEIA</sequence>
<dbReference type="EC" id="3.1.4.52" evidence="2"/>
<dbReference type="CDD" id="cd01948">
    <property type="entry name" value="EAL"/>
    <property type="match status" value="1"/>
</dbReference>
<feature type="transmembrane region" description="Helical" evidence="5">
    <location>
        <begin position="250"/>
        <end position="270"/>
    </location>
</feature>
<feature type="domain" description="GGDEF" evidence="7">
    <location>
        <begin position="335"/>
        <end position="468"/>
    </location>
</feature>
<dbReference type="NCBIfam" id="TIGR00254">
    <property type="entry name" value="GGDEF"/>
    <property type="match status" value="1"/>
</dbReference>
<dbReference type="Pfam" id="PF00563">
    <property type="entry name" value="EAL"/>
    <property type="match status" value="1"/>
</dbReference>
<dbReference type="eggNOG" id="COG5001">
    <property type="taxonomic scope" value="Bacteria"/>
</dbReference>
<proteinExistence type="predicted"/>
<dbReference type="InterPro" id="IPR035919">
    <property type="entry name" value="EAL_sf"/>
</dbReference>
<dbReference type="FunFam" id="3.30.70.270:FF:000001">
    <property type="entry name" value="Diguanylate cyclase domain protein"/>
    <property type="match status" value="1"/>
</dbReference>
<feature type="domain" description="EAL" evidence="6">
    <location>
        <begin position="477"/>
        <end position="731"/>
    </location>
</feature>
<dbReference type="SMART" id="SM00052">
    <property type="entry name" value="EAL"/>
    <property type="match status" value="1"/>
</dbReference>
<keyword evidence="5" id="KW-1133">Transmembrane helix</keyword>
<dbReference type="EMBL" id="AMRG01000004">
    <property type="protein sequence ID" value="EKE84891.1"/>
    <property type="molecule type" value="Genomic_DNA"/>
</dbReference>
<dbReference type="FunFam" id="3.20.20.450:FF:000001">
    <property type="entry name" value="Cyclic di-GMP phosphodiesterase yahA"/>
    <property type="match status" value="1"/>
</dbReference>
<dbReference type="Proteomes" id="UP000014115">
    <property type="component" value="Unassembled WGS sequence"/>
</dbReference>
<comment type="catalytic activity">
    <reaction evidence="4">
        <text>3',3'-c-di-GMP + H2O = 5'-phosphoguanylyl(3'-&gt;5')guanosine + H(+)</text>
        <dbReference type="Rhea" id="RHEA:24902"/>
        <dbReference type="ChEBI" id="CHEBI:15377"/>
        <dbReference type="ChEBI" id="CHEBI:15378"/>
        <dbReference type="ChEBI" id="CHEBI:58754"/>
        <dbReference type="ChEBI" id="CHEBI:58805"/>
        <dbReference type="EC" id="3.1.4.52"/>
    </reaction>
    <physiologicalReaction direction="left-to-right" evidence="4">
        <dbReference type="Rhea" id="RHEA:24903"/>
    </physiologicalReaction>
</comment>
<dbReference type="STRING" id="740709.A10D4_04745"/>
<dbReference type="PROSITE" id="PS50887">
    <property type="entry name" value="GGDEF"/>
    <property type="match status" value="1"/>
</dbReference>
<dbReference type="InterPro" id="IPR043128">
    <property type="entry name" value="Rev_trsase/Diguanyl_cyclase"/>
</dbReference>